<feature type="signal peptide" evidence="1">
    <location>
        <begin position="1"/>
        <end position="16"/>
    </location>
</feature>
<reference evidence="2 4" key="2">
    <citation type="journal article" date="2013" name="Nature">
        <title>Insights into bilaterian evolution from three spiralian genomes.</title>
        <authorList>
            <person name="Simakov O."/>
            <person name="Marletaz F."/>
            <person name="Cho S.J."/>
            <person name="Edsinger-Gonzales E."/>
            <person name="Havlak P."/>
            <person name="Hellsten U."/>
            <person name="Kuo D.H."/>
            <person name="Larsson T."/>
            <person name="Lv J."/>
            <person name="Arendt D."/>
            <person name="Savage R."/>
            <person name="Osoegawa K."/>
            <person name="de Jong P."/>
            <person name="Grimwood J."/>
            <person name="Chapman J.A."/>
            <person name="Shapiro H."/>
            <person name="Aerts A."/>
            <person name="Otillar R.P."/>
            <person name="Terry A.Y."/>
            <person name="Boore J.L."/>
            <person name="Grigoriev I.V."/>
            <person name="Lindberg D.R."/>
            <person name="Seaver E.C."/>
            <person name="Weisblat D.A."/>
            <person name="Putnam N.H."/>
            <person name="Rokhsar D.S."/>
        </authorList>
    </citation>
    <scope>NUCLEOTIDE SEQUENCE</scope>
    <source>
        <strain evidence="2 4">I ESC-2004</strain>
    </source>
</reference>
<protein>
    <submittedName>
        <fullName evidence="2 3">Uncharacterized protein</fullName>
    </submittedName>
</protein>
<reference evidence="4" key="1">
    <citation type="submission" date="2012-12" db="EMBL/GenBank/DDBJ databases">
        <authorList>
            <person name="Hellsten U."/>
            <person name="Grimwood J."/>
            <person name="Chapman J.A."/>
            <person name="Shapiro H."/>
            <person name="Aerts A."/>
            <person name="Otillar R.P."/>
            <person name="Terry A.Y."/>
            <person name="Boore J.L."/>
            <person name="Simakov O."/>
            <person name="Marletaz F."/>
            <person name="Cho S.-J."/>
            <person name="Edsinger-Gonzales E."/>
            <person name="Havlak P."/>
            <person name="Kuo D.-H."/>
            <person name="Larsson T."/>
            <person name="Lv J."/>
            <person name="Arendt D."/>
            <person name="Savage R."/>
            <person name="Osoegawa K."/>
            <person name="de Jong P."/>
            <person name="Lindberg D.R."/>
            <person name="Seaver E.C."/>
            <person name="Weisblat D.A."/>
            <person name="Putnam N.H."/>
            <person name="Grigoriev I.V."/>
            <person name="Rokhsar D.S."/>
        </authorList>
    </citation>
    <scope>NUCLEOTIDE SEQUENCE</scope>
    <source>
        <strain evidence="4">I ESC-2004</strain>
    </source>
</reference>
<keyword evidence="4" id="KW-1185">Reference proteome</keyword>
<reference evidence="3" key="3">
    <citation type="submission" date="2015-06" db="UniProtKB">
        <authorList>
            <consortium name="EnsemblMetazoa"/>
        </authorList>
    </citation>
    <scope>IDENTIFICATION</scope>
</reference>
<keyword evidence="1" id="KW-0732">Signal</keyword>
<dbReference type="Proteomes" id="UP000014760">
    <property type="component" value="Unassembled WGS sequence"/>
</dbReference>
<organism evidence="2">
    <name type="scientific">Capitella teleta</name>
    <name type="common">Polychaete worm</name>
    <dbReference type="NCBI Taxonomy" id="283909"/>
    <lineage>
        <taxon>Eukaryota</taxon>
        <taxon>Metazoa</taxon>
        <taxon>Spiralia</taxon>
        <taxon>Lophotrochozoa</taxon>
        <taxon>Annelida</taxon>
        <taxon>Polychaeta</taxon>
        <taxon>Sedentaria</taxon>
        <taxon>Scolecida</taxon>
        <taxon>Capitellidae</taxon>
        <taxon>Capitella</taxon>
    </lineage>
</organism>
<evidence type="ECO:0000313" key="4">
    <source>
        <dbReference type="Proteomes" id="UP000014760"/>
    </source>
</evidence>
<evidence type="ECO:0000313" key="3">
    <source>
        <dbReference type="EnsemblMetazoa" id="CapteP187399"/>
    </source>
</evidence>
<feature type="chain" id="PRO_5008787482" evidence="1">
    <location>
        <begin position="17"/>
        <end position="148"/>
    </location>
</feature>
<evidence type="ECO:0000256" key="1">
    <source>
        <dbReference type="SAM" id="SignalP"/>
    </source>
</evidence>
<dbReference type="EMBL" id="AMQN01011241">
    <property type="status" value="NOT_ANNOTATED_CDS"/>
    <property type="molecule type" value="Genomic_DNA"/>
</dbReference>
<dbReference type="HOGENOM" id="CLU_1760531_0_0_1"/>
<name>R7TZ18_CAPTE</name>
<dbReference type="EMBL" id="KB308771">
    <property type="protein sequence ID" value="ELT96661.1"/>
    <property type="molecule type" value="Genomic_DNA"/>
</dbReference>
<dbReference type="EnsemblMetazoa" id="CapteT187399">
    <property type="protein sequence ID" value="CapteP187399"/>
    <property type="gene ID" value="CapteG187399"/>
</dbReference>
<proteinExistence type="predicted"/>
<dbReference type="EMBL" id="AMQN01011240">
    <property type="status" value="NOT_ANNOTATED_CDS"/>
    <property type="molecule type" value="Genomic_DNA"/>
</dbReference>
<dbReference type="EMBL" id="AMQN01011242">
    <property type="status" value="NOT_ANNOTATED_CDS"/>
    <property type="molecule type" value="Genomic_DNA"/>
</dbReference>
<gene>
    <name evidence="2" type="ORF">CAPTEDRAFT_187399</name>
</gene>
<dbReference type="OrthoDB" id="5953030at2759"/>
<evidence type="ECO:0000313" key="2">
    <source>
        <dbReference type="EMBL" id="ELT96661.1"/>
    </source>
</evidence>
<accession>R7TZ18</accession>
<dbReference type="AlphaFoldDB" id="R7TZ18"/>
<sequence length="148" mass="16700">MWRFFILVSFLHAATATAFAKALGLALKDPQVRSSLGDIVETWLTSNNKNNYDIPDYNSIHSVRTERRGGGVSLFISSKFEFKPRPDLDTFNDDIESLFIEIPTTLIDGAVIDTVKTTTFLGVKIDNKLTFDEHLIQTCNKSYLDHVI</sequence>